<dbReference type="PROSITE" id="PS50110">
    <property type="entry name" value="RESPONSE_REGULATORY"/>
    <property type="match status" value="1"/>
</dbReference>
<dbReference type="OrthoDB" id="342399at2"/>
<dbReference type="GO" id="GO:0003700">
    <property type="term" value="F:DNA-binding transcription factor activity"/>
    <property type="evidence" value="ECO:0007669"/>
    <property type="project" value="InterPro"/>
</dbReference>
<evidence type="ECO:0000256" key="6">
    <source>
        <dbReference type="ARBA" id="ARBA00023125"/>
    </source>
</evidence>
<dbReference type="GO" id="GO:0005737">
    <property type="term" value="C:cytoplasm"/>
    <property type="evidence" value="ECO:0007669"/>
    <property type="project" value="UniProtKB-SubCell"/>
</dbReference>
<dbReference type="InterPro" id="IPR051552">
    <property type="entry name" value="HptR"/>
</dbReference>
<dbReference type="InterPro" id="IPR011006">
    <property type="entry name" value="CheY-like_superfamily"/>
</dbReference>
<evidence type="ECO:0000256" key="7">
    <source>
        <dbReference type="ARBA" id="ARBA00023163"/>
    </source>
</evidence>
<accession>A0A3D9INY6</accession>
<keyword evidence="5" id="KW-0805">Transcription regulation</keyword>
<dbReference type="AlphaFoldDB" id="A0A3D9INY6"/>
<proteinExistence type="predicted"/>
<dbReference type="Proteomes" id="UP000256977">
    <property type="component" value="Unassembled WGS sequence"/>
</dbReference>
<evidence type="ECO:0000256" key="4">
    <source>
        <dbReference type="ARBA" id="ARBA00023012"/>
    </source>
</evidence>
<name>A0A3D9INY6_9BACL</name>
<dbReference type="Pfam" id="PF12833">
    <property type="entry name" value="HTH_18"/>
    <property type="match status" value="1"/>
</dbReference>
<feature type="domain" description="Response regulatory" evidence="10">
    <location>
        <begin position="40"/>
        <end position="158"/>
    </location>
</feature>
<evidence type="ECO:0000259" key="9">
    <source>
        <dbReference type="PROSITE" id="PS01124"/>
    </source>
</evidence>
<dbReference type="PROSITE" id="PS00041">
    <property type="entry name" value="HTH_ARAC_FAMILY_1"/>
    <property type="match status" value="1"/>
</dbReference>
<keyword evidence="4" id="KW-0902">Two-component regulatory system</keyword>
<dbReference type="GO" id="GO:0000160">
    <property type="term" value="P:phosphorelay signal transduction system"/>
    <property type="evidence" value="ECO:0007669"/>
    <property type="project" value="UniProtKB-KW"/>
</dbReference>
<dbReference type="InterPro" id="IPR018060">
    <property type="entry name" value="HTH_AraC"/>
</dbReference>
<dbReference type="SMART" id="SM00448">
    <property type="entry name" value="REC"/>
    <property type="match status" value="1"/>
</dbReference>
<keyword evidence="12" id="KW-1185">Reference proteome</keyword>
<dbReference type="Gene3D" id="1.10.10.60">
    <property type="entry name" value="Homeodomain-like"/>
    <property type="match status" value="2"/>
</dbReference>
<dbReference type="InterPro" id="IPR001789">
    <property type="entry name" value="Sig_transdc_resp-reg_receiver"/>
</dbReference>
<dbReference type="PANTHER" id="PTHR42713:SF3">
    <property type="entry name" value="TRANSCRIPTIONAL REGULATORY PROTEIN HPTR"/>
    <property type="match status" value="1"/>
</dbReference>
<keyword evidence="6" id="KW-0238">DNA-binding</keyword>
<evidence type="ECO:0000259" key="10">
    <source>
        <dbReference type="PROSITE" id="PS50110"/>
    </source>
</evidence>
<dbReference type="Pfam" id="PF00072">
    <property type="entry name" value="Response_reg"/>
    <property type="match status" value="1"/>
</dbReference>
<evidence type="ECO:0000313" key="12">
    <source>
        <dbReference type="Proteomes" id="UP000256977"/>
    </source>
</evidence>
<evidence type="ECO:0000256" key="2">
    <source>
        <dbReference type="ARBA" id="ARBA00022490"/>
    </source>
</evidence>
<keyword evidence="2" id="KW-0963">Cytoplasm</keyword>
<evidence type="ECO:0000256" key="3">
    <source>
        <dbReference type="ARBA" id="ARBA00022553"/>
    </source>
</evidence>
<dbReference type="SUPFAM" id="SSF52172">
    <property type="entry name" value="CheY-like"/>
    <property type="match status" value="1"/>
</dbReference>
<dbReference type="CDD" id="cd17536">
    <property type="entry name" value="REC_YesN-like"/>
    <property type="match status" value="1"/>
</dbReference>
<dbReference type="PANTHER" id="PTHR42713">
    <property type="entry name" value="HISTIDINE KINASE-RELATED"/>
    <property type="match status" value="1"/>
</dbReference>
<keyword evidence="3 8" id="KW-0597">Phosphoprotein</keyword>
<keyword evidence="7" id="KW-0804">Transcription</keyword>
<evidence type="ECO:0000256" key="5">
    <source>
        <dbReference type="ARBA" id="ARBA00023015"/>
    </source>
</evidence>
<protein>
    <submittedName>
        <fullName evidence="11">YesN/AraC family two-component response regulator</fullName>
    </submittedName>
</protein>
<dbReference type="SUPFAM" id="SSF46689">
    <property type="entry name" value="Homeodomain-like"/>
    <property type="match status" value="2"/>
</dbReference>
<organism evidence="11 12">
    <name type="scientific">Cohnella phaseoli</name>
    <dbReference type="NCBI Taxonomy" id="456490"/>
    <lineage>
        <taxon>Bacteria</taxon>
        <taxon>Bacillati</taxon>
        <taxon>Bacillota</taxon>
        <taxon>Bacilli</taxon>
        <taxon>Bacillales</taxon>
        <taxon>Paenibacillaceae</taxon>
        <taxon>Cohnella</taxon>
    </lineage>
</organism>
<evidence type="ECO:0000256" key="8">
    <source>
        <dbReference type="PROSITE-ProRule" id="PRU00169"/>
    </source>
</evidence>
<dbReference type="SMART" id="SM00342">
    <property type="entry name" value="HTH_ARAC"/>
    <property type="match status" value="1"/>
</dbReference>
<feature type="domain" description="HTH araC/xylS-type" evidence="9">
    <location>
        <begin position="301"/>
        <end position="399"/>
    </location>
</feature>
<sequence>MPIPCCSGKRIGQKHLFPWYNGDYFHNEGYFRRERIPIFTVLLVDDEPLVLEGLAFMIDWESHGFRICGEACDGEEALNRIQELSPDLVVLDISMPVMDGLQLVEHCTKVLNVPCRFIILSGHDDFAFAQKAMTCGVLDYWLKPIDVEEINATLGKLSKEWSHPGREEAGSPPAALPLAAAWTVLDADDPLFAAEDSLLLAIQAGDGTAIDEAAGRLCSQMELSFRGDREASKAFLSNVLLELIWKVMEGEMTSPAPDDEHALSLPVLPNRPERWPDILASFARETVEQLTRQKAMTGPVGEAARIIRERYREPLQLQAVAKMLHFQPAYLGQLFKKQTGMSFLDYVHRTRIEASRRLLRRTDLKIADVARTVGYADPEQFAAKFKQWMDMPPSQYKNG</sequence>
<comment type="subcellular location">
    <subcellularLocation>
        <location evidence="1">Cytoplasm</location>
    </subcellularLocation>
</comment>
<feature type="modified residue" description="4-aspartylphosphate" evidence="8">
    <location>
        <position position="92"/>
    </location>
</feature>
<comment type="caution">
    <text evidence="11">The sequence shown here is derived from an EMBL/GenBank/DDBJ whole genome shotgun (WGS) entry which is preliminary data.</text>
</comment>
<evidence type="ECO:0000313" key="11">
    <source>
        <dbReference type="EMBL" id="RED63482.1"/>
    </source>
</evidence>
<dbReference type="Gene3D" id="3.40.50.2300">
    <property type="match status" value="1"/>
</dbReference>
<dbReference type="GO" id="GO:0043565">
    <property type="term" value="F:sequence-specific DNA binding"/>
    <property type="evidence" value="ECO:0007669"/>
    <property type="project" value="InterPro"/>
</dbReference>
<dbReference type="EMBL" id="QRDZ01000025">
    <property type="protein sequence ID" value="RED63482.1"/>
    <property type="molecule type" value="Genomic_DNA"/>
</dbReference>
<evidence type="ECO:0000256" key="1">
    <source>
        <dbReference type="ARBA" id="ARBA00004496"/>
    </source>
</evidence>
<dbReference type="PROSITE" id="PS01124">
    <property type="entry name" value="HTH_ARAC_FAMILY_2"/>
    <property type="match status" value="1"/>
</dbReference>
<dbReference type="InterPro" id="IPR018062">
    <property type="entry name" value="HTH_AraC-typ_CS"/>
</dbReference>
<dbReference type="InterPro" id="IPR009057">
    <property type="entry name" value="Homeodomain-like_sf"/>
</dbReference>
<gene>
    <name evidence="11" type="ORF">DFP98_12529</name>
</gene>
<reference evidence="11 12" key="1">
    <citation type="submission" date="2018-07" db="EMBL/GenBank/DDBJ databases">
        <title>Genomic Encyclopedia of Type Strains, Phase III (KMG-III): the genomes of soil and plant-associated and newly described type strains.</title>
        <authorList>
            <person name="Whitman W."/>
        </authorList>
    </citation>
    <scope>NUCLEOTIDE SEQUENCE [LARGE SCALE GENOMIC DNA]</scope>
    <source>
        <strain evidence="11 12">CECT 7287</strain>
    </source>
</reference>